<accession>A0AAE1JNV7</accession>
<dbReference type="AlphaFoldDB" id="A0AAE1JNV7"/>
<reference evidence="1" key="1">
    <citation type="submission" date="2023-10" db="EMBL/GenBank/DDBJ databases">
        <title>Chromosome-level genome of the transformable northern wattle, Acacia crassicarpa.</title>
        <authorList>
            <person name="Massaro I."/>
            <person name="Sinha N.R."/>
            <person name="Poethig S."/>
            <person name="Leichty A.R."/>
        </authorList>
    </citation>
    <scope>NUCLEOTIDE SEQUENCE</scope>
    <source>
        <strain evidence="1">Acra3RX</strain>
        <tissue evidence="1">Leaf</tissue>
    </source>
</reference>
<dbReference type="Proteomes" id="UP001293593">
    <property type="component" value="Unassembled WGS sequence"/>
</dbReference>
<organism evidence="1 2">
    <name type="scientific">Acacia crassicarpa</name>
    <name type="common">northern wattle</name>
    <dbReference type="NCBI Taxonomy" id="499986"/>
    <lineage>
        <taxon>Eukaryota</taxon>
        <taxon>Viridiplantae</taxon>
        <taxon>Streptophyta</taxon>
        <taxon>Embryophyta</taxon>
        <taxon>Tracheophyta</taxon>
        <taxon>Spermatophyta</taxon>
        <taxon>Magnoliopsida</taxon>
        <taxon>eudicotyledons</taxon>
        <taxon>Gunneridae</taxon>
        <taxon>Pentapetalae</taxon>
        <taxon>rosids</taxon>
        <taxon>fabids</taxon>
        <taxon>Fabales</taxon>
        <taxon>Fabaceae</taxon>
        <taxon>Caesalpinioideae</taxon>
        <taxon>mimosoid clade</taxon>
        <taxon>Acacieae</taxon>
        <taxon>Acacia</taxon>
    </lineage>
</organism>
<evidence type="ECO:0000313" key="1">
    <source>
        <dbReference type="EMBL" id="KAK4271424.1"/>
    </source>
</evidence>
<name>A0AAE1JNV7_9FABA</name>
<proteinExistence type="predicted"/>
<dbReference type="EMBL" id="JAWXYG010000005">
    <property type="protein sequence ID" value="KAK4271424.1"/>
    <property type="molecule type" value="Genomic_DNA"/>
</dbReference>
<gene>
    <name evidence="1" type="ORF">QN277_020124</name>
</gene>
<evidence type="ECO:0000313" key="2">
    <source>
        <dbReference type="Proteomes" id="UP001293593"/>
    </source>
</evidence>
<keyword evidence="2" id="KW-1185">Reference proteome</keyword>
<protein>
    <submittedName>
        <fullName evidence="1">Uncharacterized protein</fullName>
    </submittedName>
</protein>
<comment type="caution">
    <text evidence="1">The sequence shown here is derived from an EMBL/GenBank/DDBJ whole genome shotgun (WGS) entry which is preliminary data.</text>
</comment>
<sequence>MVNSCAWWASFTSLGALCFIMSEDA</sequence>